<name>A0ABS2JTM8_9GAMM</name>
<evidence type="ECO:0008006" key="3">
    <source>
        <dbReference type="Google" id="ProtNLM"/>
    </source>
</evidence>
<reference evidence="1 2" key="1">
    <citation type="submission" date="2020-10" db="EMBL/GenBank/DDBJ databases">
        <title>Phylogeny of dyella-like bacteria.</title>
        <authorList>
            <person name="Fu J."/>
        </authorList>
    </citation>
    <scope>NUCLEOTIDE SEQUENCE [LARGE SCALE GENOMIC DNA]</scope>
    <source>
        <strain evidence="1 2">THG-B117</strain>
    </source>
</reference>
<evidence type="ECO:0000313" key="1">
    <source>
        <dbReference type="EMBL" id="MBM7121418.1"/>
    </source>
</evidence>
<protein>
    <recommendedName>
        <fullName evidence="3">Type II toxin-antitoxin system HicB family antitoxin</fullName>
    </recommendedName>
</protein>
<dbReference type="Proteomes" id="UP001430065">
    <property type="component" value="Unassembled WGS sequence"/>
</dbReference>
<comment type="caution">
    <text evidence="1">The sequence shown here is derived from an EMBL/GenBank/DDBJ whole genome shotgun (WGS) entry which is preliminary data.</text>
</comment>
<proteinExistence type="predicted"/>
<organism evidence="1 2">
    <name type="scientific">Dyella kyungheensis</name>
    <dbReference type="NCBI Taxonomy" id="1242174"/>
    <lineage>
        <taxon>Bacteria</taxon>
        <taxon>Pseudomonadati</taxon>
        <taxon>Pseudomonadota</taxon>
        <taxon>Gammaproteobacteria</taxon>
        <taxon>Lysobacterales</taxon>
        <taxon>Rhodanobacteraceae</taxon>
        <taxon>Dyella</taxon>
    </lineage>
</organism>
<keyword evidence="2" id="KW-1185">Reference proteome</keyword>
<dbReference type="RefSeq" id="WP_204635807.1">
    <property type="nucleotide sequence ID" value="NZ_JADIKC010000003.1"/>
</dbReference>
<sequence>MLEIVGVHQGVIYNASYVVEGEETRWRASLRRGEDSFSREGRLMHGWLDEADVRNRVHIAVQLYIEEISSGQATPSVPIVLTGPQEVKTNNQDAP</sequence>
<dbReference type="EMBL" id="JADIKC010000003">
    <property type="protein sequence ID" value="MBM7121418.1"/>
    <property type="molecule type" value="Genomic_DNA"/>
</dbReference>
<evidence type="ECO:0000313" key="2">
    <source>
        <dbReference type="Proteomes" id="UP001430065"/>
    </source>
</evidence>
<gene>
    <name evidence="1" type="ORF">ISP20_09655</name>
</gene>
<accession>A0ABS2JTM8</accession>